<dbReference type="InterPro" id="IPR036812">
    <property type="entry name" value="NAD(P)_OxRdtase_dom_sf"/>
</dbReference>
<reference evidence="2 3" key="1">
    <citation type="submission" date="2016-05" db="EMBL/GenBank/DDBJ databases">
        <title>Paenibacillus sp. 1ZS3-15 nov., isolated from the rhizosphere soil.</title>
        <authorList>
            <person name="Zhang X.X."/>
            <person name="Zhang J."/>
        </authorList>
    </citation>
    <scope>NUCLEOTIDE SEQUENCE [LARGE SCALE GENOMIC DNA]</scope>
    <source>
        <strain evidence="2 3">1ZS3-15</strain>
    </source>
</reference>
<feature type="domain" description="NADP-dependent oxidoreductase" evidence="1">
    <location>
        <begin position="15"/>
        <end position="289"/>
    </location>
</feature>
<dbReference type="AlphaFoldDB" id="A0A198A7E8"/>
<keyword evidence="3" id="KW-1185">Reference proteome</keyword>
<dbReference type="PANTHER" id="PTHR42686:SF1">
    <property type="entry name" value="GH17980P-RELATED"/>
    <property type="match status" value="1"/>
</dbReference>
<dbReference type="GO" id="GO:0016491">
    <property type="term" value="F:oxidoreductase activity"/>
    <property type="evidence" value="ECO:0007669"/>
    <property type="project" value="InterPro"/>
</dbReference>
<dbReference type="InterPro" id="IPR023210">
    <property type="entry name" value="NADP_OxRdtase_dom"/>
</dbReference>
<dbReference type="Gene3D" id="3.20.20.100">
    <property type="entry name" value="NADP-dependent oxidoreductase domain"/>
    <property type="match status" value="1"/>
</dbReference>
<dbReference type="InterPro" id="IPR020471">
    <property type="entry name" value="AKR"/>
</dbReference>
<evidence type="ECO:0000313" key="3">
    <source>
        <dbReference type="Proteomes" id="UP000078454"/>
    </source>
</evidence>
<evidence type="ECO:0000313" key="2">
    <source>
        <dbReference type="EMBL" id="OAS17072.1"/>
    </source>
</evidence>
<gene>
    <name evidence="2" type="ORF">A8708_02305</name>
</gene>
<evidence type="ECO:0000259" key="1">
    <source>
        <dbReference type="Pfam" id="PF00248"/>
    </source>
</evidence>
<dbReference type="Pfam" id="PF00248">
    <property type="entry name" value="Aldo_ket_red"/>
    <property type="match status" value="1"/>
</dbReference>
<protein>
    <recommendedName>
        <fullName evidence="1">NADP-dependent oxidoreductase domain-containing protein</fullName>
    </recommendedName>
</protein>
<proteinExistence type="predicted"/>
<accession>A0A198A7E8</accession>
<dbReference type="PANTHER" id="PTHR42686">
    <property type="entry name" value="GH17980P-RELATED"/>
    <property type="match status" value="1"/>
</dbReference>
<dbReference type="OrthoDB" id="9773828at2"/>
<dbReference type="PRINTS" id="PR00069">
    <property type="entry name" value="ALDKETRDTASE"/>
</dbReference>
<name>A0A198A7E8_9BACL</name>
<sequence length="307" mass="34022">MEYTTFGRTGLRVSKLGLGGAPLGGVFGPTDERDIEKMIHEALESGINFIDTAPSYGRGESERRIGSALKGGRRNEAVLASKAVGPGQSFDYATTIRSVEDSLERLQTDWIDLLQIHDVEQVPYETIVNETLPALEKLREDGKIRYIGVSTRILSLLERYMGLNRFDSIQFYARYMLIDHTAKDIVLPLAAEKEIGVINGSVLGLGLLADTPAPFLRPNLIDEATKRMEQLEFLRKTAPHGLVEPAMRFSLSQPAIHVTLTGAATTDVLRKNLAFCEGQGLDPEELQRVYGLFQGRSLFPAEKEEDK</sequence>
<dbReference type="RefSeq" id="WP_068666360.1">
    <property type="nucleotide sequence ID" value="NZ_LYPB01000073.1"/>
</dbReference>
<comment type="caution">
    <text evidence="2">The sequence shown here is derived from an EMBL/GenBank/DDBJ whole genome shotgun (WGS) entry which is preliminary data.</text>
</comment>
<dbReference type="Proteomes" id="UP000078454">
    <property type="component" value="Unassembled WGS sequence"/>
</dbReference>
<dbReference type="EMBL" id="LYPB01000073">
    <property type="protein sequence ID" value="OAS17072.1"/>
    <property type="molecule type" value="Genomic_DNA"/>
</dbReference>
<dbReference type="STRING" id="1850517.A8708_02305"/>
<organism evidence="2 3">
    <name type="scientific">Paenibacillus oryzisoli</name>
    <dbReference type="NCBI Taxonomy" id="1850517"/>
    <lineage>
        <taxon>Bacteria</taxon>
        <taxon>Bacillati</taxon>
        <taxon>Bacillota</taxon>
        <taxon>Bacilli</taxon>
        <taxon>Bacillales</taxon>
        <taxon>Paenibacillaceae</taxon>
        <taxon>Paenibacillus</taxon>
    </lineage>
</organism>
<dbReference type="SUPFAM" id="SSF51430">
    <property type="entry name" value="NAD(P)-linked oxidoreductase"/>
    <property type="match status" value="1"/>
</dbReference>
<dbReference type="GO" id="GO:0005829">
    <property type="term" value="C:cytosol"/>
    <property type="evidence" value="ECO:0007669"/>
    <property type="project" value="TreeGrafter"/>
</dbReference>